<organism evidence="2 3">
    <name type="scientific">Nocardioides exalbidus</name>
    <dbReference type="NCBI Taxonomy" id="402596"/>
    <lineage>
        <taxon>Bacteria</taxon>
        <taxon>Bacillati</taxon>
        <taxon>Actinomycetota</taxon>
        <taxon>Actinomycetes</taxon>
        <taxon>Propionibacteriales</taxon>
        <taxon>Nocardioidaceae</taxon>
        <taxon>Nocardioides</taxon>
    </lineage>
</organism>
<dbReference type="STRING" id="402596.SAMN04489844_1232"/>
<dbReference type="PANTHER" id="PTHR36440">
    <property type="entry name" value="PUTATIVE (AFU_ORTHOLOGUE AFUA_8G07350)-RELATED"/>
    <property type="match status" value="1"/>
</dbReference>
<dbReference type="RefSeq" id="WP_090968324.1">
    <property type="nucleotide sequence ID" value="NZ_FNRT01000002.1"/>
</dbReference>
<dbReference type="OrthoDB" id="5243731at2"/>
<dbReference type="InterPro" id="IPR011051">
    <property type="entry name" value="RmlC_Cupin_sf"/>
</dbReference>
<keyword evidence="3" id="KW-1185">Reference proteome</keyword>
<dbReference type="EMBL" id="FNRT01000002">
    <property type="protein sequence ID" value="SEB87246.1"/>
    <property type="molecule type" value="Genomic_DNA"/>
</dbReference>
<name>A0A1H4MW61_9ACTN</name>
<evidence type="ECO:0000313" key="3">
    <source>
        <dbReference type="Proteomes" id="UP000198742"/>
    </source>
</evidence>
<reference evidence="3" key="1">
    <citation type="submission" date="2016-10" db="EMBL/GenBank/DDBJ databases">
        <authorList>
            <person name="Varghese N."/>
            <person name="Submissions S."/>
        </authorList>
    </citation>
    <scope>NUCLEOTIDE SEQUENCE [LARGE SCALE GENOMIC DNA]</scope>
    <source>
        <strain evidence="3">DSM 22017</strain>
    </source>
</reference>
<dbReference type="SUPFAM" id="SSF51182">
    <property type="entry name" value="RmlC-like cupins"/>
    <property type="match status" value="1"/>
</dbReference>
<evidence type="ECO:0000313" key="2">
    <source>
        <dbReference type="EMBL" id="SEB87246.1"/>
    </source>
</evidence>
<dbReference type="Proteomes" id="UP000198742">
    <property type="component" value="Unassembled WGS sequence"/>
</dbReference>
<gene>
    <name evidence="2" type="ORF">SAMN04489844_1232</name>
</gene>
<feature type="domain" description="Cupin type-2" evidence="1">
    <location>
        <begin position="62"/>
        <end position="119"/>
    </location>
</feature>
<dbReference type="PANTHER" id="PTHR36440:SF1">
    <property type="entry name" value="PUTATIVE (AFU_ORTHOLOGUE AFUA_8G07350)-RELATED"/>
    <property type="match status" value="1"/>
</dbReference>
<evidence type="ECO:0000259" key="1">
    <source>
        <dbReference type="Pfam" id="PF07883"/>
    </source>
</evidence>
<protein>
    <submittedName>
        <fullName evidence="2">Cupin domain-containing protein</fullName>
    </submittedName>
</protein>
<dbReference type="InterPro" id="IPR014710">
    <property type="entry name" value="RmlC-like_jellyroll"/>
</dbReference>
<dbReference type="AlphaFoldDB" id="A0A1H4MW61"/>
<dbReference type="Pfam" id="PF07883">
    <property type="entry name" value="Cupin_2"/>
    <property type="match status" value="1"/>
</dbReference>
<proteinExistence type="predicted"/>
<dbReference type="Gene3D" id="2.60.120.10">
    <property type="entry name" value="Jelly Rolls"/>
    <property type="match status" value="1"/>
</dbReference>
<dbReference type="InterPro" id="IPR013096">
    <property type="entry name" value="Cupin_2"/>
</dbReference>
<accession>A0A1H4MW61</accession>
<dbReference type="InterPro" id="IPR053146">
    <property type="entry name" value="QDO-like"/>
</dbReference>
<sequence>MSYPPPLYDGESGEVSARVVRAGIEPAVVYPNGNKVFHLALGSGTQGTFGLYRWEFAGPRSGPDPHFHRTITESFYVLEGIVTIFDGTDWVKCGAGDFAHVPAGGIHGFRNEDGAAKMLLHFAPGAPREAYFEGLAAGLGDLDGDAHDRFMAEHDNHWV</sequence>